<dbReference type="PANTHER" id="PTHR32322">
    <property type="entry name" value="INNER MEMBRANE TRANSPORTER"/>
    <property type="match status" value="1"/>
</dbReference>
<dbReference type="EMBL" id="LILB01000005">
    <property type="protein sequence ID" value="KOO50177.1"/>
    <property type="molecule type" value="Genomic_DNA"/>
</dbReference>
<feature type="transmembrane region" description="Helical" evidence="7">
    <location>
        <begin position="154"/>
        <end position="170"/>
    </location>
</feature>
<dbReference type="Proteomes" id="UP000036867">
    <property type="component" value="Unassembled WGS sequence"/>
</dbReference>
<proteinExistence type="inferred from homology"/>
<reference evidence="10" key="1">
    <citation type="submission" date="2015-08" db="EMBL/GenBank/DDBJ databases">
        <title>Fjat-10028 dsm 16317.</title>
        <authorList>
            <person name="Liu B."/>
            <person name="Wang J."/>
            <person name="Zhu Y."/>
            <person name="Liu G."/>
            <person name="Chen Q."/>
            <person name="Chen Z."/>
            <person name="Lan J."/>
            <person name="Che J."/>
            <person name="Ge C."/>
            <person name="Shi H."/>
            <person name="Pan Z."/>
            <person name="Liu X."/>
        </authorList>
    </citation>
    <scope>NUCLEOTIDE SEQUENCE [LARGE SCALE GENOMIC DNA]</scope>
    <source>
        <strain evidence="10">DSM 16317</strain>
    </source>
</reference>
<keyword evidence="10" id="KW-1185">Reference proteome</keyword>
<evidence type="ECO:0000256" key="6">
    <source>
        <dbReference type="ARBA" id="ARBA00023136"/>
    </source>
</evidence>
<feature type="transmembrane region" description="Helical" evidence="7">
    <location>
        <begin position="212"/>
        <end position="232"/>
    </location>
</feature>
<dbReference type="SUPFAM" id="SSF103481">
    <property type="entry name" value="Multidrug resistance efflux transporter EmrE"/>
    <property type="match status" value="2"/>
</dbReference>
<comment type="similarity">
    <text evidence="2">Belongs to the EamA transporter family.</text>
</comment>
<organism evidence="9 10">
    <name type="scientific">Viridibacillus arvi</name>
    <dbReference type="NCBI Taxonomy" id="263475"/>
    <lineage>
        <taxon>Bacteria</taxon>
        <taxon>Bacillati</taxon>
        <taxon>Bacillota</taxon>
        <taxon>Bacilli</taxon>
        <taxon>Bacillales</taxon>
        <taxon>Caryophanaceae</taxon>
        <taxon>Viridibacillus</taxon>
    </lineage>
</organism>
<feature type="transmembrane region" description="Helical" evidence="7">
    <location>
        <begin position="269"/>
        <end position="286"/>
    </location>
</feature>
<dbReference type="RefSeq" id="WP_157059276.1">
    <property type="nucleotide sequence ID" value="NZ_LILB01000005.1"/>
</dbReference>
<evidence type="ECO:0000259" key="8">
    <source>
        <dbReference type="Pfam" id="PF00892"/>
    </source>
</evidence>
<name>A0A0M0LGY7_9BACL</name>
<keyword evidence="3" id="KW-1003">Cell membrane</keyword>
<feature type="transmembrane region" description="Helical" evidence="7">
    <location>
        <begin position="35"/>
        <end position="54"/>
    </location>
</feature>
<dbReference type="InterPro" id="IPR000620">
    <property type="entry name" value="EamA_dom"/>
</dbReference>
<evidence type="ECO:0000256" key="2">
    <source>
        <dbReference type="ARBA" id="ARBA00007362"/>
    </source>
</evidence>
<evidence type="ECO:0000313" key="10">
    <source>
        <dbReference type="Proteomes" id="UP000036867"/>
    </source>
</evidence>
<feature type="transmembrane region" description="Helical" evidence="7">
    <location>
        <begin position="7"/>
        <end position="29"/>
    </location>
</feature>
<dbReference type="PANTHER" id="PTHR32322:SF18">
    <property type="entry name" value="S-ADENOSYLMETHIONINE_S-ADENOSYLHOMOCYSTEINE TRANSPORTER"/>
    <property type="match status" value="1"/>
</dbReference>
<feature type="domain" description="EamA" evidence="8">
    <location>
        <begin position="151"/>
        <end position="286"/>
    </location>
</feature>
<keyword evidence="5 7" id="KW-1133">Transmembrane helix</keyword>
<keyword evidence="4 7" id="KW-0812">Transmembrane</keyword>
<dbReference type="Gene3D" id="1.10.3730.20">
    <property type="match status" value="1"/>
</dbReference>
<evidence type="ECO:0000313" key="9">
    <source>
        <dbReference type="EMBL" id="KOO50177.1"/>
    </source>
</evidence>
<evidence type="ECO:0000256" key="3">
    <source>
        <dbReference type="ARBA" id="ARBA00022475"/>
    </source>
</evidence>
<dbReference type="Pfam" id="PF00892">
    <property type="entry name" value="EamA"/>
    <property type="match status" value="2"/>
</dbReference>
<comment type="subcellular location">
    <subcellularLocation>
        <location evidence="1">Cell membrane</location>
        <topology evidence="1">Multi-pass membrane protein</topology>
    </subcellularLocation>
</comment>
<feature type="domain" description="EamA" evidence="8">
    <location>
        <begin position="7"/>
        <end position="139"/>
    </location>
</feature>
<evidence type="ECO:0000256" key="4">
    <source>
        <dbReference type="ARBA" id="ARBA00022692"/>
    </source>
</evidence>
<feature type="transmembrane region" description="Helical" evidence="7">
    <location>
        <begin position="123"/>
        <end position="148"/>
    </location>
</feature>
<feature type="transmembrane region" description="Helical" evidence="7">
    <location>
        <begin position="97"/>
        <end position="116"/>
    </location>
</feature>
<feature type="transmembrane region" description="Helical" evidence="7">
    <location>
        <begin position="182"/>
        <end position="200"/>
    </location>
</feature>
<dbReference type="STRING" id="263475.AMD00_16695"/>
<evidence type="ECO:0000256" key="5">
    <source>
        <dbReference type="ARBA" id="ARBA00022989"/>
    </source>
</evidence>
<dbReference type="InterPro" id="IPR050638">
    <property type="entry name" value="AA-Vitamin_Transporters"/>
</dbReference>
<protein>
    <recommendedName>
        <fullName evidence="8">EamA domain-containing protein</fullName>
    </recommendedName>
</protein>
<keyword evidence="6 7" id="KW-0472">Membrane</keyword>
<gene>
    <name evidence="9" type="ORF">AMD00_16695</name>
</gene>
<evidence type="ECO:0000256" key="7">
    <source>
        <dbReference type="SAM" id="Phobius"/>
    </source>
</evidence>
<comment type="caution">
    <text evidence="9">The sequence shown here is derived from an EMBL/GenBank/DDBJ whole genome shotgun (WGS) entry which is preliminary data.</text>
</comment>
<dbReference type="GO" id="GO:0005886">
    <property type="term" value="C:plasma membrane"/>
    <property type="evidence" value="ECO:0007669"/>
    <property type="project" value="UniProtKB-SubCell"/>
</dbReference>
<dbReference type="OrthoDB" id="9805239at2"/>
<feature type="transmembrane region" description="Helical" evidence="7">
    <location>
        <begin position="66"/>
        <end position="85"/>
    </location>
</feature>
<evidence type="ECO:0000256" key="1">
    <source>
        <dbReference type="ARBA" id="ARBA00004651"/>
    </source>
</evidence>
<accession>A0A0M0LGY7</accession>
<feature type="transmembrane region" description="Helical" evidence="7">
    <location>
        <begin position="244"/>
        <end position="263"/>
    </location>
</feature>
<dbReference type="InterPro" id="IPR037185">
    <property type="entry name" value="EmrE-like"/>
</dbReference>
<dbReference type="GeneID" id="301137731"/>
<sequence>MKNQLFTYFILFCCVFAWGSNFIFGAILVNVFAPSVIAFIRLIFIVLFLWSITFRDVRNYRLSKKGFLILVIAGLIGITLNQWSFYASLQYSEPVKAALILALSPIMTAILSVVFFKERKKKVFWFGSLAALLGVWLVITNGSFVTIHFGKGELLITLTMLSFSIFLIFVQQLSKSMPPGVITFYSNIFGLIGLLPFVQWKYMEQALTVPLSYWLLLIVTAIIMHGLCTYLWNNSIQKVGASNASLLMNLEPFIAMIVGLIVLGTPIDLFQLLGGIVIVCGVTISLRTKKLSSKN</sequence>
<dbReference type="AlphaFoldDB" id="A0A0M0LGY7"/>
<dbReference type="PATRIC" id="fig|263475.3.peg.4629"/>